<protein>
    <recommendedName>
        <fullName evidence="6">FAD/NAD(P)-binding domain-containing protein</fullName>
    </recommendedName>
</protein>
<proteinExistence type="inferred from homology"/>
<dbReference type="InterPro" id="IPR051169">
    <property type="entry name" value="NADH-Q_oxidoreductase"/>
</dbReference>
<dbReference type="Gene3D" id="3.50.50.100">
    <property type="match status" value="1"/>
</dbReference>
<comment type="caution">
    <text evidence="7">The sequence shown here is derived from an EMBL/GenBank/DDBJ whole genome shotgun (WGS) entry which is preliminary data.</text>
</comment>
<keyword evidence="5" id="KW-0560">Oxidoreductase</keyword>
<keyword evidence="3" id="KW-0285">Flavoprotein</keyword>
<evidence type="ECO:0000259" key="6">
    <source>
        <dbReference type="Pfam" id="PF07992"/>
    </source>
</evidence>
<evidence type="ECO:0000256" key="1">
    <source>
        <dbReference type="ARBA" id="ARBA00001974"/>
    </source>
</evidence>
<gene>
    <name evidence="7" type="ORF">A2831_03360</name>
</gene>
<dbReference type="InterPro" id="IPR023753">
    <property type="entry name" value="FAD/NAD-binding_dom"/>
</dbReference>
<accession>A0A1F8EXG1</accession>
<dbReference type="Proteomes" id="UP000177507">
    <property type="component" value="Unassembled WGS sequence"/>
</dbReference>
<comment type="similarity">
    <text evidence="2">Belongs to the NADH dehydrogenase family.</text>
</comment>
<reference evidence="7 8" key="1">
    <citation type="journal article" date="2016" name="Nat. Commun.">
        <title>Thousands of microbial genomes shed light on interconnected biogeochemical processes in an aquifer system.</title>
        <authorList>
            <person name="Anantharaman K."/>
            <person name="Brown C.T."/>
            <person name="Hug L.A."/>
            <person name="Sharon I."/>
            <person name="Castelle C.J."/>
            <person name="Probst A.J."/>
            <person name="Thomas B.C."/>
            <person name="Singh A."/>
            <person name="Wilkins M.J."/>
            <person name="Karaoz U."/>
            <person name="Brodie E.L."/>
            <person name="Williams K.H."/>
            <person name="Hubbard S.S."/>
            <person name="Banfield J.F."/>
        </authorList>
    </citation>
    <scope>NUCLEOTIDE SEQUENCE [LARGE SCALE GENOMIC DNA]</scope>
</reference>
<dbReference type="InterPro" id="IPR036188">
    <property type="entry name" value="FAD/NAD-bd_sf"/>
</dbReference>
<dbReference type="STRING" id="1802668.A2831_03360"/>
<dbReference type="Pfam" id="PF07992">
    <property type="entry name" value="Pyr_redox_2"/>
    <property type="match status" value="1"/>
</dbReference>
<dbReference type="PRINTS" id="PR00368">
    <property type="entry name" value="FADPNR"/>
</dbReference>
<evidence type="ECO:0000256" key="4">
    <source>
        <dbReference type="ARBA" id="ARBA00022827"/>
    </source>
</evidence>
<keyword evidence="4" id="KW-0274">FAD</keyword>
<comment type="cofactor">
    <cofactor evidence="1">
        <name>FAD</name>
        <dbReference type="ChEBI" id="CHEBI:57692"/>
    </cofactor>
</comment>
<dbReference type="AlphaFoldDB" id="A0A1F8EXG1"/>
<evidence type="ECO:0000256" key="3">
    <source>
        <dbReference type="ARBA" id="ARBA00022630"/>
    </source>
</evidence>
<dbReference type="PANTHER" id="PTHR42913">
    <property type="entry name" value="APOPTOSIS-INDUCING FACTOR 1"/>
    <property type="match status" value="1"/>
</dbReference>
<evidence type="ECO:0000256" key="2">
    <source>
        <dbReference type="ARBA" id="ARBA00005272"/>
    </source>
</evidence>
<dbReference type="PRINTS" id="PR00411">
    <property type="entry name" value="PNDRDTASEI"/>
</dbReference>
<evidence type="ECO:0000313" key="8">
    <source>
        <dbReference type="Proteomes" id="UP000177507"/>
    </source>
</evidence>
<name>A0A1F8EXG1_9BACT</name>
<organism evidence="7 8">
    <name type="scientific">Candidatus Yanofskybacteria bacterium RIFCSPHIGHO2_01_FULL_44_17</name>
    <dbReference type="NCBI Taxonomy" id="1802668"/>
    <lineage>
        <taxon>Bacteria</taxon>
        <taxon>Candidatus Yanofskyibacteriota</taxon>
    </lineage>
</organism>
<dbReference type="SUPFAM" id="SSF51905">
    <property type="entry name" value="FAD/NAD(P)-binding domain"/>
    <property type="match status" value="1"/>
</dbReference>
<feature type="domain" description="FAD/NAD(P)-binding" evidence="6">
    <location>
        <begin position="3"/>
        <end position="354"/>
    </location>
</feature>
<sequence>MIKILILGGGFGGVRAALDLEKKLGGKKDIKISLLDKSDCQIFTPALYEVASIYGADHQHPFHTELRSVSSIPYSEIFRGKKIELIQAEVKNINLEAKHAPLETSVEHRLLETDQKSLTGHAVTGNGSTIDFDYLVLALGSAASTLGVTGAEEYAFKFKNIDDGLMVADKLEELYAGAGQKDSPLPIKILIGGAGFNGVELAAELSNCTVHIAHKHAITNKNCTAITLIEAGPVILPMVSEKERTLITERLHQLGINIMTGSPVKEVGPSYIKLKDDHILKGDLIVWSGGLKSLDIFKSTPGLDLDERGRIISNDFLQARNHANVFGVGDNLIFIDPITNNPIPQMAFVAIEQGMVAAKNIRQLILGGKLKKYKPGRNSVWIAPVGGKYAVAHIGKLNFSGFFGYLVRKLVDLRYFLSVLPFFKAIWFFWRGERAFARND</sequence>
<dbReference type="PANTHER" id="PTHR42913:SF3">
    <property type="entry name" value="64 KDA MITOCHONDRIAL NADH DEHYDROGENASE (EUROFUNG)"/>
    <property type="match status" value="1"/>
</dbReference>
<evidence type="ECO:0000313" key="7">
    <source>
        <dbReference type="EMBL" id="OGN05557.1"/>
    </source>
</evidence>
<dbReference type="EMBL" id="MGJI01000007">
    <property type="protein sequence ID" value="OGN05557.1"/>
    <property type="molecule type" value="Genomic_DNA"/>
</dbReference>
<evidence type="ECO:0000256" key="5">
    <source>
        <dbReference type="ARBA" id="ARBA00023002"/>
    </source>
</evidence>
<dbReference type="GO" id="GO:0019646">
    <property type="term" value="P:aerobic electron transport chain"/>
    <property type="evidence" value="ECO:0007669"/>
    <property type="project" value="TreeGrafter"/>
</dbReference>
<dbReference type="GO" id="GO:0003955">
    <property type="term" value="F:NAD(P)H dehydrogenase (quinone) activity"/>
    <property type="evidence" value="ECO:0007669"/>
    <property type="project" value="TreeGrafter"/>
</dbReference>